<evidence type="ECO:0000256" key="8">
    <source>
        <dbReference type="SAM" id="SignalP"/>
    </source>
</evidence>
<dbReference type="AlphaFoldDB" id="A0A1V6NS17"/>
<dbReference type="InterPro" id="IPR023458">
    <property type="entry name" value="Met-tRNA_ligase_1"/>
</dbReference>
<dbReference type="STRING" id="69771.A0A1V6NS17"/>
<dbReference type="GO" id="GO:0017101">
    <property type="term" value="C:aminoacyl-tRNA synthetase multienzyme complex"/>
    <property type="evidence" value="ECO:0007669"/>
    <property type="project" value="TreeGrafter"/>
</dbReference>
<dbReference type="PANTHER" id="PTHR45765:SF1">
    <property type="entry name" value="METHIONINE--TRNA LIGASE, CYTOPLASMIC"/>
    <property type="match status" value="1"/>
</dbReference>
<evidence type="ECO:0000313" key="11">
    <source>
        <dbReference type="Proteomes" id="UP000191522"/>
    </source>
</evidence>
<dbReference type="GO" id="GO:0006431">
    <property type="term" value="P:methionyl-tRNA aminoacylation"/>
    <property type="evidence" value="ECO:0007669"/>
    <property type="project" value="InterPro"/>
</dbReference>
<evidence type="ECO:0000259" key="9">
    <source>
        <dbReference type="Pfam" id="PF09334"/>
    </source>
</evidence>
<gene>
    <name evidence="10" type="ORF">PENDEC_c043G04494</name>
</gene>
<keyword evidence="8" id="KW-0732">Signal</keyword>
<evidence type="ECO:0000256" key="7">
    <source>
        <dbReference type="RuleBase" id="RU363039"/>
    </source>
</evidence>
<keyword evidence="11" id="KW-1185">Reference proteome</keyword>
<dbReference type="InterPro" id="IPR014729">
    <property type="entry name" value="Rossmann-like_a/b/a_fold"/>
</dbReference>
<comment type="similarity">
    <text evidence="1 7">Belongs to the class-I aminoacyl-tRNA synthetase family.</text>
</comment>
<keyword evidence="5 7" id="KW-0648">Protein biosynthesis</keyword>
<dbReference type="PANTHER" id="PTHR45765">
    <property type="entry name" value="METHIONINE--TRNA LIGASE"/>
    <property type="match status" value="1"/>
</dbReference>
<accession>A0A1V6NS17</accession>
<reference evidence="11" key="1">
    <citation type="journal article" date="2017" name="Nat. Microbiol.">
        <title>Global analysis of biosynthetic gene clusters reveals vast potential of secondary metabolite production in Penicillium species.</title>
        <authorList>
            <person name="Nielsen J.C."/>
            <person name="Grijseels S."/>
            <person name="Prigent S."/>
            <person name="Ji B."/>
            <person name="Dainat J."/>
            <person name="Nielsen K.F."/>
            <person name="Frisvad J.C."/>
            <person name="Workman M."/>
            <person name="Nielsen J."/>
        </authorList>
    </citation>
    <scope>NUCLEOTIDE SEQUENCE [LARGE SCALE GENOMIC DNA]</scope>
    <source>
        <strain evidence="11">IBT 11843</strain>
    </source>
</reference>
<keyword evidence="2 7" id="KW-0436">Ligase</keyword>
<dbReference type="Gene3D" id="3.40.50.620">
    <property type="entry name" value="HUPs"/>
    <property type="match status" value="1"/>
</dbReference>
<evidence type="ECO:0000256" key="6">
    <source>
        <dbReference type="ARBA" id="ARBA00023146"/>
    </source>
</evidence>
<feature type="domain" description="Methionyl/Leucyl tRNA synthetase" evidence="9">
    <location>
        <begin position="63"/>
        <end position="211"/>
    </location>
</feature>
<evidence type="ECO:0000256" key="3">
    <source>
        <dbReference type="ARBA" id="ARBA00022741"/>
    </source>
</evidence>
<dbReference type="PRINTS" id="PR01041">
    <property type="entry name" value="TRNASYNTHMET"/>
</dbReference>
<feature type="signal peptide" evidence="8">
    <location>
        <begin position="1"/>
        <end position="30"/>
    </location>
</feature>
<dbReference type="GO" id="GO:0005829">
    <property type="term" value="C:cytosol"/>
    <property type="evidence" value="ECO:0007669"/>
    <property type="project" value="TreeGrafter"/>
</dbReference>
<dbReference type="GO" id="GO:0005524">
    <property type="term" value="F:ATP binding"/>
    <property type="evidence" value="ECO:0007669"/>
    <property type="project" value="UniProtKB-KW"/>
</dbReference>
<evidence type="ECO:0000256" key="2">
    <source>
        <dbReference type="ARBA" id="ARBA00022598"/>
    </source>
</evidence>
<dbReference type="SUPFAM" id="SSF52374">
    <property type="entry name" value="Nucleotidylyl transferase"/>
    <property type="match status" value="1"/>
</dbReference>
<dbReference type="GO" id="GO:0004825">
    <property type="term" value="F:methionine-tRNA ligase activity"/>
    <property type="evidence" value="ECO:0007669"/>
    <property type="project" value="InterPro"/>
</dbReference>
<evidence type="ECO:0000313" key="10">
    <source>
        <dbReference type="EMBL" id="OQD67176.1"/>
    </source>
</evidence>
<dbReference type="InterPro" id="IPR015413">
    <property type="entry name" value="Methionyl/Leucyl_tRNA_Synth"/>
</dbReference>
<keyword evidence="4 7" id="KW-0067">ATP-binding</keyword>
<dbReference type="Proteomes" id="UP000191522">
    <property type="component" value="Unassembled WGS sequence"/>
</dbReference>
<comment type="caution">
    <text evidence="10">The sequence shown here is derived from an EMBL/GenBank/DDBJ whole genome shotgun (WGS) entry which is preliminary data.</text>
</comment>
<evidence type="ECO:0000256" key="1">
    <source>
        <dbReference type="ARBA" id="ARBA00005594"/>
    </source>
</evidence>
<name>A0A1V6NS17_PENDC</name>
<dbReference type="Pfam" id="PF09334">
    <property type="entry name" value="tRNA-synt_1g"/>
    <property type="match status" value="1"/>
</dbReference>
<protein>
    <recommendedName>
        <fullName evidence="9">Methionyl/Leucyl tRNA synthetase domain-containing protein</fullName>
    </recommendedName>
</protein>
<sequence>MPTPMAINAIFAANFLILSNLKTLDVKVDGARPVTRDPKHIFLQLDKLQADFEPFFQQSATNGHEDKVIYAWFDACIGHISITANYTDQWQQWWRNPDDVHLYQFLGKDNVAYHTVIFSGSQIGTRDTWTKLHHLSTTEYLTYEDGKFSKSRGKGVFGDSAQKTGVASDVWRYYLIFYRPETSDIEFNWDSFISANNNLLLKNLGNTVSRVVKFLTKNFNNIVPDHTRHHEPSFDLWKKSIDTPH</sequence>
<proteinExistence type="inferred from homology"/>
<evidence type="ECO:0000256" key="4">
    <source>
        <dbReference type="ARBA" id="ARBA00022840"/>
    </source>
</evidence>
<dbReference type="InterPro" id="IPR033911">
    <property type="entry name" value="MetRS_core"/>
</dbReference>
<keyword evidence="6 7" id="KW-0030">Aminoacyl-tRNA synthetase</keyword>
<dbReference type="OrthoDB" id="5844513at2759"/>
<dbReference type="EMBL" id="MDYL01000043">
    <property type="protein sequence ID" value="OQD67176.1"/>
    <property type="molecule type" value="Genomic_DNA"/>
</dbReference>
<keyword evidence="3 7" id="KW-0547">Nucleotide-binding</keyword>
<evidence type="ECO:0000256" key="5">
    <source>
        <dbReference type="ARBA" id="ARBA00022917"/>
    </source>
</evidence>
<organism evidence="10 11">
    <name type="scientific">Penicillium decumbens</name>
    <dbReference type="NCBI Taxonomy" id="69771"/>
    <lineage>
        <taxon>Eukaryota</taxon>
        <taxon>Fungi</taxon>
        <taxon>Dikarya</taxon>
        <taxon>Ascomycota</taxon>
        <taxon>Pezizomycotina</taxon>
        <taxon>Eurotiomycetes</taxon>
        <taxon>Eurotiomycetidae</taxon>
        <taxon>Eurotiales</taxon>
        <taxon>Aspergillaceae</taxon>
        <taxon>Penicillium</taxon>
    </lineage>
</organism>
<feature type="chain" id="PRO_5012189990" description="Methionyl/Leucyl tRNA synthetase domain-containing protein" evidence="8">
    <location>
        <begin position="31"/>
        <end position="245"/>
    </location>
</feature>